<protein>
    <recommendedName>
        <fullName evidence="7">Amidophosphoribosyltransferase</fullName>
        <shortName evidence="7">ATase</shortName>
        <ecNumber evidence="7">2.4.2.14</ecNumber>
    </recommendedName>
    <alternativeName>
        <fullName evidence="7">Glutamine phosphoribosylpyrophosphate amidotransferase</fullName>
        <shortName evidence="7">GPATase</shortName>
    </alternativeName>
</protein>
<evidence type="ECO:0000259" key="12">
    <source>
        <dbReference type="PROSITE" id="PS51278"/>
    </source>
</evidence>
<dbReference type="SUPFAM" id="SSF53271">
    <property type="entry name" value="PRTase-like"/>
    <property type="match status" value="1"/>
</dbReference>
<dbReference type="GO" id="GO:0006189">
    <property type="term" value="P:'de novo' IMP biosynthetic process"/>
    <property type="evidence" value="ECO:0007669"/>
    <property type="project" value="UniProtKB-UniRule"/>
</dbReference>
<keyword evidence="7 10" id="KW-0460">Magnesium</keyword>
<comment type="pathway">
    <text evidence="1 7 8">Purine metabolism; IMP biosynthesis via de novo pathway; N(1)-(5-phospho-D-ribosyl)glycinamide from 5-phospho-alpha-D-ribose 1-diphosphate: step 1/2.</text>
</comment>
<dbReference type="GO" id="GO:0004044">
    <property type="term" value="F:amidophosphoribosyltransferase activity"/>
    <property type="evidence" value="ECO:0007669"/>
    <property type="project" value="UniProtKB-UniRule"/>
</dbReference>
<evidence type="ECO:0000256" key="2">
    <source>
        <dbReference type="ARBA" id="ARBA00010138"/>
    </source>
</evidence>
<dbReference type="InterPro" id="IPR000836">
    <property type="entry name" value="PRTase_dom"/>
</dbReference>
<evidence type="ECO:0000256" key="5">
    <source>
        <dbReference type="ARBA" id="ARBA00022755"/>
    </source>
</evidence>
<evidence type="ECO:0000256" key="3">
    <source>
        <dbReference type="ARBA" id="ARBA00022676"/>
    </source>
</evidence>
<dbReference type="PROSITE" id="PS51278">
    <property type="entry name" value="GATASE_TYPE_2"/>
    <property type="match status" value="1"/>
</dbReference>
<comment type="cofactor">
    <cofactor evidence="7 10">
        <name>Mg(2+)</name>
        <dbReference type="ChEBI" id="CHEBI:18420"/>
    </cofactor>
    <text evidence="7 10">Binds 1 Mg(2+) ion per subunit.</text>
</comment>
<evidence type="ECO:0000313" key="13">
    <source>
        <dbReference type="EMBL" id="OIR22163.1"/>
    </source>
</evidence>
<dbReference type="Proteomes" id="UP000183615">
    <property type="component" value="Unassembled WGS sequence"/>
</dbReference>
<dbReference type="HAMAP" id="MF_01931">
    <property type="entry name" value="PurF"/>
    <property type="match status" value="1"/>
</dbReference>
<dbReference type="UniPathway" id="UPA00074">
    <property type="reaction ID" value="UER00124"/>
</dbReference>
<keyword evidence="6 7" id="KW-0315">Glutamine amidotransferase</keyword>
<keyword evidence="7 11" id="KW-0411">Iron-sulfur</keyword>
<keyword evidence="5 7" id="KW-0658">Purine biosynthesis</keyword>
<evidence type="ECO:0000256" key="9">
    <source>
        <dbReference type="PIRSR" id="PIRSR000485-1"/>
    </source>
</evidence>
<feature type="binding site" evidence="7 10">
    <location>
        <position position="351"/>
    </location>
    <ligand>
        <name>Mg(2+)</name>
        <dbReference type="ChEBI" id="CHEBI:18420"/>
    </ligand>
</feature>
<dbReference type="Pfam" id="PF13522">
    <property type="entry name" value="GATase_6"/>
    <property type="match status" value="1"/>
</dbReference>
<dbReference type="InterPro" id="IPR029055">
    <property type="entry name" value="Ntn_hydrolases_N"/>
</dbReference>
<feature type="binding site" evidence="7 11">
    <location>
        <position position="442"/>
    </location>
    <ligand>
        <name>[4Fe-4S] cluster</name>
        <dbReference type="ChEBI" id="CHEBI:49883"/>
    </ligand>
</feature>
<evidence type="ECO:0000256" key="6">
    <source>
        <dbReference type="ARBA" id="ARBA00022962"/>
    </source>
</evidence>
<dbReference type="NCBIfam" id="TIGR01134">
    <property type="entry name" value="purF"/>
    <property type="match status" value="1"/>
</dbReference>
<feature type="binding site" evidence="7 11">
    <location>
        <position position="242"/>
    </location>
    <ligand>
        <name>[4Fe-4S] cluster</name>
        <dbReference type="ChEBI" id="CHEBI:49883"/>
    </ligand>
</feature>
<sequence>MPLKEACGVLGIVNEFPVLNLLQVGLRALQHRGQESAGITISDNEHITQKGMGLVSEALNEFGPEFDNGTIGIGHVRYSTAGGSSVKNAQPMTVSTISGELSIGHNGNIANQDKLRHEKENAGWAFMSDTDSEIIVRMIANYLSKSHSITKSIQLTMENLVGSYSIVLLHNTEVLAFRDPLGIKPLCVGQIEGGFVVASESSAIEIMGGNVIRDVEPGEIISINSKGINSHSITKSEDKAFCMFEYVYFARPDAKIDGVLTYSVRQRIGHKLWEEAPLDADIIVPVPDSGIACALGFSEASNIVYREGLIKNRYVHRSFIQPGNEERKATISEKLNPVKELVEGKRVVLVDDSIVRGNTSRKIVQRVREAGATEVHLRIGCPPIISPCFLGIDMPSREEFIAPNRTIEEIKNEIGADSVAYVSIPGLVESIGKKEKDLCLGCITENYPLPIEGERQRGQATLEDFEI</sequence>
<keyword evidence="7 10" id="KW-0479">Metal-binding</keyword>
<evidence type="ECO:0000256" key="8">
    <source>
        <dbReference type="PIRNR" id="PIRNR000485"/>
    </source>
</evidence>
<keyword evidence="7" id="KW-0004">4Fe-4S</keyword>
<dbReference type="InterPro" id="IPR029057">
    <property type="entry name" value="PRTase-like"/>
</dbReference>
<dbReference type="GO" id="GO:0051539">
    <property type="term" value="F:4 iron, 4 sulfur cluster binding"/>
    <property type="evidence" value="ECO:0007669"/>
    <property type="project" value="UniProtKB-KW"/>
</dbReference>
<accession>A0A1J5TPQ0</accession>
<comment type="function">
    <text evidence="7">Catalyzes the formation of phosphoribosylamine from phosphoribosylpyrophosphate (PRPP) and glutamine.</text>
</comment>
<dbReference type="CDD" id="cd06223">
    <property type="entry name" value="PRTases_typeI"/>
    <property type="match status" value="1"/>
</dbReference>
<feature type="active site" description="Nucleophile" evidence="7 9">
    <location>
        <position position="7"/>
    </location>
</feature>
<feature type="binding site" evidence="7 10">
    <location>
        <position position="289"/>
    </location>
    <ligand>
        <name>Mg(2+)</name>
        <dbReference type="ChEBI" id="CHEBI:18420"/>
    </ligand>
</feature>
<comment type="catalytic activity">
    <reaction evidence="7 8">
        <text>5-phospho-beta-D-ribosylamine + L-glutamate + diphosphate = 5-phospho-alpha-D-ribose 1-diphosphate + L-glutamine + H2O</text>
        <dbReference type="Rhea" id="RHEA:14905"/>
        <dbReference type="ChEBI" id="CHEBI:15377"/>
        <dbReference type="ChEBI" id="CHEBI:29985"/>
        <dbReference type="ChEBI" id="CHEBI:33019"/>
        <dbReference type="ChEBI" id="CHEBI:58017"/>
        <dbReference type="ChEBI" id="CHEBI:58359"/>
        <dbReference type="ChEBI" id="CHEBI:58681"/>
        <dbReference type="EC" id="2.4.2.14"/>
    </reaction>
</comment>
<dbReference type="Gene3D" id="3.60.20.10">
    <property type="entry name" value="Glutamine Phosphoribosylpyrophosphate, subunit 1, domain 1"/>
    <property type="match status" value="1"/>
</dbReference>
<organism evidence="13 14">
    <name type="scientific">Marine Group III euryarchaeote CG-Epi2</name>
    <dbReference type="NCBI Taxonomy" id="1888996"/>
    <lineage>
        <taxon>Archaea</taxon>
        <taxon>Methanobacteriati</taxon>
        <taxon>Thermoplasmatota</taxon>
        <taxon>Thermoplasmata</taxon>
        <taxon>Candidatus Thermoprofundales</taxon>
    </lineage>
</organism>
<comment type="caution">
    <text evidence="13">The sequence shown here is derived from an EMBL/GenBank/DDBJ whole genome shotgun (WGS) entry which is preliminary data.</text>
</comment>
<feature type="binding site" evidence="7 11">
    <location>
        <position position="388"/>
    </location>
    <ligand>
        <name>[4Fe-4S] cluster</name>
        <dbReference type="ChEBI" id="CHEBI:49883"/>
    </ligand>
</feature>
<dbReference type="SUPFAM" id="SSF56235">
    <property type="entry name" value="N-terminal nucleophile aminohydrolases (Ntn hydrolases)"/>
    <property type="match status" value="1"/>
</dbReference>
<dbReference type="AlphaFoldDB" id="A0A1J5TPQ0"/>
<name>A0A1J5TPQ0_9ARCH</name>
<comment type="similarity">
    <text evidence="2 7 8">In the C-terminal section; belongs to the purine/pyrimidine phosphoribosyltransferase family.</text>
</comment>
<feature type="domain" description="Glutamine amidotransferase type-2" evidence="12">
    <location>
        <begin position="7"/>
        <end position="226"/>
    </location>
</feature>
<keyword evidence="4 7" id="KW-0808">Transferase</keyword>
<evidence type="ECO:0000256" key="4">
    <source>
        <dbReference type="ARBA" id="ARBA00022679"/>
    </source>
</evidence>
<evidence type="ECO:0000256" key="1">
    <source>
        <dbReference type="ARBA" id="ARBA00005209"/>
    </source>
</evidence>
<evidence type="ECO:0000256" key="11">
    <source>
        <dbReference type="PIRSR" id="PIRSR000485-3"/>
    </source>
</evidence>
<feature type="binding site" evidence="7 11">
    <location>
        <position position="439"/>
    </location>
    <ligand>
        <name>[4Fe-4S] cluster</name>
        <dbReference type="ChEBI" id="CHEBI:49883"/>
    </ligand>
</feature>
<gene>
    <name evidence="7" type="primary">purF</name>
    <name evidence="13" type="ORF">BET99_01360</name>
</gene>
<dbReference type="EMBL" id="MIYZ01000023">
    <property type="protein sequence ID" value="OIR22163.1"/>
    <property type="molecule type" value="Genomic_DNA"/>
</dbReference>
<evidence type="ECO:0000313" key="14">
    <source>
        <dbReference type="Proteomes" id="UP000183615"/>
    </source>
</evidence>
<feature type="binding site" evidence="7 10">
    <location>
        <position position="352"/>
    </location>
    <ligand>
        <name>Mg(2+)</name>
        <dbReference type="ChEBI" id="CHEBI:18420"/>
    </ligand>
</feature>
<dbReference type="GO" id="GO:0009113">
    <property type="term" value="P:purine nucleobase biosynthetic process"/>
    <property type="evidence" value="ECO:0007669"/>
    <property type="project" value="UniProtKB-UniRule"/>
</dbReference>
<evidence type="ECO:0000256" key="10">
    <source>
        <dbReference type="PIRSR" id="PIRSR000485-2"/>
    </source>
</evidence>
<comment type="cofactor">
    <cofactor evidence="7 11">
        <name>[4Fe-4S] cluster</name>
        <dbReference type="ChEBI" id="CHEBI:49883"/>
    </cofactor>
    <text evidence="7 11">Binds 1 [4Fe-4S] cluster per subunit.</text>
</comment>
<evidence type="ECO:0000256" key="7">
    <source>
        <dbReference type="HAMAP-Rule" id="MF_01931"/>
    </source>
</evidence>
<proteinExistence type="inferred from homology"/>
<dbReference type="InterPro" id="IPR005854">
    <property type="entry name" value="PurF"/>
</dbReference>
<keyword evidence="3 7" id="KW-0328">Glycosyltransferase</keyword>
<dbReference type="InterPro" id="IPR017932">
    <property type="entry name" value="GATase_2_dom"/>
</dbReference>
<dbReference type="Pfam" id="PF00156">
    <property type="entry name" value="Pribosyltran"/>
    <property type="match status" value="1"/>
</dbReference>
<keyword evidence="7 11" id="KW-0408">Iron</keyword>
<dbReference type="EC" id="2.4.2.14" evidence="7"/>
<dbReference type="PIRSF" id="PIRSF000485">
    <property type="entry name" value="Amd_phspho_trans"/>
    <property type="match status" value="1"/>
</dbReference>
<dbReference type="PANTHER" id="PTHR11907">
    <property type="entry name" value="AMIDOPHOSPHORIBOSYLTRANSFERASE"/>
    <property type="match status" value="1"/>
</dbReference>
<dbReference type="GO" id="GO:0000287">
    <property type="term" value="F:magnesium ion binding"/>
    <property type="evidence" value="ECO:0007669"/>
    <property type="project" value="UniProtKB-UniRule"/>
</dbReference>
<dbReference type="Gene3D" id="3.40.50.2020">
    <property type="match status" value="1"/>
</dbReference>
<reference evidence="13 14" key="1">
    <citation type="submission" date="2016-08" db="EMBL/GenBank/DDBJ databases">
        <title>New Insights into Marine Group III Euryarchaeota, from dark to light.</title>
        <authorList>
            <person name="Haro-Moreno J.M."/>
            <person name="Rodriguez-Valera F."/>
            <person name="Lopez-Garcia P."/>
            <person name="Moreira D."/>
            <person name="Martin-Cuadrado A.B."/>
        </authorList>
    </citation>
    <scope>NUCLEOTIDE SEQUENCE [LARGE SCALE GENOMIC DNA]</scope>
    <source>
        <strain evidence="13">CG-Epi2</strain>
    </source>
</reference>